<dbReference type="AlphaFoldDB" id="A0A8E2BAM6"/>
<sequence>MQDHVTLPFRSGSCVCRGVTFRVSSDPLRVGICHCTDCRKTSGAPFAAFAVWPSQAFEQRSGFTTTYAGRSFCLTCGGRVFSVSDDEVEVMIGSLDQAPTDFTPEYELWIGRRETWLQPLPDTAQFEGDREPPNHSQAPDPETA</sequence>
<keyword evidence="4" id="KW-0456">Lyase</keyword>
<gene>
    <name evidence="7" type="ORF">HNQ96_000750</name>
</gene>
<dbReference type="GO" id="GO:0046872">
    <property type="term" value="F:metal ion binding"/>
    <property type="evidence" value="ECO:0007669"/>
    <property type="project" value="UniProtKB-KW"/>
</dbReference>
<evidence type="ECO:0000256" key="3">
    <source>
        <dbReference type="ARBA" id="ARBA00022833"/>
    </source>
</evidence>
<accession>A0A8E2BAM6</accession>
<reference evidence="7 8" key="1">
    <citation type="submission" date="2020-08" db="EMBL/GenBank/DDBJ databases">
        <title>Genomic Encyclopedia of Type Strains, Phase IV (KMG-IV): sequencing the most valuable type-strain genomes for metagenomic binning, comparative biology and taxonomic classification.</title>
        <authorList>
            <person name="Goeker M."/>
        </authorList>
    </citation>
    <scope>NUCLEOTIDE SEQUENCE [LARGE SCALE GENOMIC DNA]</scope>
    <source>
        <strain evidence="7 8">DSM 17454</strain>
    </source>
</reference>
<evidence type="ECO:0000256" key="1">
    <source>
        <dbReference type="ARBA" id="ARBA00005495"/>
    </source>
</evidence>
<evidence type="ECO:0000256" key="4">
    <source>
        <dbReference type="ARBA" id="ARBA00023239"/>
    </source>
</evidence>
<dbReference type="Pfam" id="PF04828">
    <property type="entry name" value="GFA"/>
    <property type="match status" value="1"/>
</dbReference>
<dbReference type="SUPFAM" id="SSF51316">
    <property type="entry name" value="Mss4-like"/>
    <property type="match status" value="1"/>
</dbReference>
<evidence type="ECO:0000256" key="5">
    <source>
        <dbReference type="SAM" id="MobiDB-lite"/>
    </source>
</evidence>
<dbReference type="Gene3D" id="3.90.1590.10">
    <property type="entry name" value="glutathione-dependent formaldehyde- activating enzyme (gfa)"/>
    <property type="match status" value="1"/>
</dbReference>
<keyword evidence="3" id="KW-0862">Zinc</keyword>
<comment type="similarity">
    <text evidence="1">Belongs to the Gfa family.</text>
</comment>
<dbReference type="Proteomes" id="UP000532373">
    <property type="component" value="Unassembled WGS sequence"/>
</dbReference>
<evidence type="ECO:0000313" key="8">
    <source>
        <dbReference type="Proteomes" id="UP000532373"/>
    </source>
</evidence>
<evidence type="ECO:0000259" key="6">
    <source>
        <dbReference type="PROSITE" id="PS51891"/>
    </source>
</evidence>
<evidence type="ECO:0000256" key="2">
    <source>
        <dbReference type="ARBA" id="ARBA00022723"/>
    </source>
</evidence>
<dbReference type="PANTHER" id="PTHR33337">
    <property type="entry name" value="GFA DOMAIN-CONTAINING PROTEIN"/>
    <property type="match status" value="1"/>
</dbReference>
<evidence type="ECO:0000313" key="7">
    <source>
        <dbReference type="EMBL" id="MBB6464903.1"/>
    </source>
</evidence>
<dbReference type="RefSeq" id="WP_184767439.1">
    <property type="nucleotide sequence ID" value="NZ_JACHGI010000001.1"/>
</dbReference>
<dbReference type="PROSITE" id="PS51891">
    <property type="entry name" value="CENP_V_GFA"/>
    <property type="match status" value="1"/>
</dbReference>
<protein>
    <recommendedName>
        <fullName evidence="6">CENP-V/GFA domain-containing protein</fullName>
    </recommendedName>
</protein>
<organism evidence="7 8">
    <name type="scientific">Aminobacter carboxidus</name>
    <dbReference type="NCBI Taxonomy" id="376165"/>
    <lineage>
        <taxon>Bacteria</taxon>
        <taxon>Pseudomonadati</taxon>
        <taxon>Pseudomonadota</taxon>
        <taxon>Alphaproteobacteria</taxon>
        <taxon>Hyphomicrobiales</taxon>
        <taxon>Phyllobacteriaceae</taxon>
        <taxon>Aminobacter</taxon>
    </lineage>
</organism>
<dbReference type="InterPro" id="IPR011057">
    <property type="entry name" value="Mss4-like_sf"/>
</dbReference>
<keyword evidence="2" id="KW-0479">Metal-binding</keyword>
<name>A0A8E2BAM6_9HYPH</name>
<dbReference type="InterPro" id="IPR006913">
    <property type="entry name" value="CENP-V/GFA"/>
</dbReference>
<dbReference type="PANTHER" id="PTHR33337:SF40">
    <property type="entry name" value="CENP-V_GFA DOMAIN-CONTAINING PROTEIN-RELATED"/>
    <property type="match status" value="1"/>
</dbReference>
<feature type="region of interest" description="Disordered" evidence="5">
    <location>
        <begin position="120"/>
        <end position="144"/>
    </location>
</feature>
<comment type="caution">
    <text evidence="7">The sequence shown here is derived from an EMBL/GenBank/DDBJ whole genome shotgun (WGS) entry which is preliminary data.</text>
</comment>
<dbReference type="GO" id="GO:0016846">
    <property type="term" value="F:carbon-sulfur lyase activity"/>
    <property type="evidence" value="ECO:0007669"/>
    <property type="project" value="InterPro"/>
</dbReference>
<proteinExistence type="inferred from homology"/>
<dbReference type="EMBL" id="JACHGI010000001">
    <property type="protein sequence ID" value="MBB6464903.1"/>
    <property type="molecule type" value="Genomic_DNA"/>
</dbReference>
<feature type="domain" description="CENP-V/GFA" evidence="6">
    <location>
        <begin position="10"/>
        <end position="107"/>
    </location>
</feature>